<protein>
    <submittedName>
        <fullName evidence="2">Uncharacterized protein</fullName>
    </submittedName>
</protein>
<evidence type="ECO:0000313" key="3">
    <source>
        <dbReference type="Proteomes" id="UP001302367"/>
    </source>
</evidence>
<dbReference type="RefSeq" id="XP_023448564.2">
    <property type="nucleotide sequence ID" value="XM_023605051.2"/>
</dbReference>
<organism evidence="2 3">
    <name type="scientific">Cercospora beticola</name>
    <name type="common">Sugarbeet leaf spot fungus</name>
    <dbReference type="NCBI Taxonomy" id="122368"/>
    <lineage>
        <taxon>Eukaryota</taxon>
        <taxon>Fungi</taxon>
        <taxon>Dikarya</taxon>
        <taxon>Ascomycota</taxon>
        <taxon>Pezizomycotina</taxon>
        <taxon>Dothideomycetes</taxon>
        <taxon>Dothideomycetidae</taxon>
        <taxon>Mycosphaerellales</taxon>
        <taxon>Mycosphaerellaceae</taxon>
        <taxon>Cercospora</taxon>
    </lineage>
</organism>
<reference evidence="2 3" key="1">
    <citation type="submission" date="2023-09" db="EMBL/GenBank/DDBJ databases">
        <title>Complete-Gapless Cercospora beticola genome.</title>
        <authorList>
            <person name="Wyatt N.A."/>
            <person name="Spanner R.E."/>
            <person name="Bolton M.D."/>
        </authorList>
    </citation>
    <scope>NUCLEOTIDE SEQUENCE [LARGE SCALE GENOMIC DNA]</scope>
    <source>
        <strain evidence="2">Cb09-40</strain>
    </source>
</reference>
<accession>A0ABZ0NYA7</accession>
<evidence type="ECO:0000256" key="1">
    <source>
        <dbReference type="SAM" id="MobiDB-lite"/>
    </source>
</evidence>
<dbReference type="EMBL" id="CP134189">
    <property type="protein sequence ID" value="WPB04511.1"/>
    <property type="molecule type" value="Genomic_DNA"/>
</dbReference>
<proteinExistence type="predicted"/>
<sequence>MALVASASTGPEQWPVMNGTNNDSGADFQREQVILDANGRRKLGRSQMFCPEPTLVDEFNTPVVVVPAQEPAEESNVYNLKLTSRHEALVRVSADEAAFPTGISAIASEAISPHPEDDRRMYKPPLRESPQTPILPPPMSRGELNEKLTILGAPSKRWQVVRGNQTKQDLRSVEFSADGR</sequence>
<dbReference type="GeneID" id="35436042"/>
<keyword evidence="3" id="KW-1185">Reference proteome</keyword>
<name>A0ABZ0NYA7_CERBT</name>
<evidence type="ECO:0000313" key="2">
    <source>
        <dbReference type="EMBL" id="WPB04511.1"/>
    </source>
</evidence>
<gene>
    <name evidence="2" type="ORF">RHO25_009157</name>
</gene>
<dbReference type="Proteomes" id="UP001302367">
    <property type="component" value="Chromosome 6"/>
</dbReference>
<feature type="region of interest" description="Disordered" evidence="1">
    <location>
        <begin position="114"/>
        <end position="142"/>
    </location>
</feature>